<evidence type="ECO:0000259" key="3">
    <source>
        <dbReference type="Pfam" id="PF00561"/>
    </source>
</evidence>
<comment type="similarity">
    <text evidence="1">Belongs to the AB hydrolase superfamily.</text>
</comment>
<keyword evidence="5" id="KW-1185">Reference proteome</keyword>
<gene>
    <name evidence="4" type="ORF">EEDITHA_LOCUS16203</name>
</gene>
<dbReference type="PANTHER" id="PTHR43798">
    <property type="entry name" value="MONOACYLGLYCEROL LIPASE"/>
    <property type="match status" value="1"/>
</dbReference>
<evidence type="ECO:0000313" key="4">
    <source>
        <dbReference type="EMBL" id="CAH2101444.1"/>
    </source>
</evidence>
<reference evidence="4" key="1">
    <citation type="submission" date="2022-03" db="EMBL/GenBank/DDBJ databases">
        <authorList>
            <person name="Tunstrom K."/>
        </authorList>
    </citation>
    <scope>NUCLEOTIDE SEQUENCE</scope>
</reference>
<dbReference type="EMBL" id="CAKOGL010000023">
    <property type="protein sequence ID" value="CAH2101444.1"/>
    <property type="molecule type" value="Genomic_DNA"/>
</dbReference>
<evidence type="ECO:0000256" key="2">
    <source>
        <dbReference type="ARBA" id="ARBA00022801"/>
    </source>
</evidence>
<dbReference type="AlphaFoldDB" id="A0AAU9US49"/>
<proteinExistence type="inferred from homology"/>
<evidence type="ECO:0000313" key="5">
    <source>
        <dbReference type="Proteomes" id="UP001153954"/>
    </source>
</evidence>
<sequence>MSLKQTEKDVTVKAPWGNISGLTWGDPSNPPVLLAPGRIVPCSSFRPLVLKLPSNFFYVAFDFPGNGLSDHLPKGLRYTIFDLIPTIKKIVEYYKWKQFIYIAHSLGTLVGKHFNIIYPGYMTKIVDLDPLPSYLCITYEGMSSWYKETYESHYNDTAYAKHTGGKESAPKYKYEQAKEMIQKAQKLSDEAIDNVLDRYLEPAGDGLYRFTYDQRMKSAFKLPFKPNDLKELYTASTTPTLAIIATDSIDNGSYMHTPFAMDEHAWPNRNYRYKIVNGGHDVHLENPDCMSDYISKFLLEDYKSKL</sequence>
<name>A0AAU9US49_EUPED</name>
<accession>A0AAU9US49</accession>
<dbReference type="PANTHER" id="PTHR43798:SF14">
    <property type="entry name" value="SERINE HYDROLASE-LIKE PROTEIN DDB_G0286239"/>
    <property type="match status" value="1"/>
</dbReference>
<feature type="domain" description="AB hydrolase-1" evidence="3">
    <location>
        <begin position="30"/>
        <end position="287"/>
    </location>
</feature>
<keyword evidence="2" id="KW-0378">Hydrolase</keyword>
<evidence type="ECO:0000256" key="1">
    <source>
        <dbReference type="ARBA" id="ARBA00008645"/>
    </source>
</evidence>
<dbReference type="InterPro" id="IPR050266">
    <property type="entry name" value="AB_hydrolase_sf"/>
</dbReference>
<protein>
    <recommendedName>
        <fullName evidence="3">AB hydrolase-1 domain-containing protein</fullName>
    </recommendedName>
</protein>
<dbReference type="Proteomes" id="UP001153954">
    <property type="component" value="Unassembled WGS sequence"/>
</dbReference>
<dbReference type="GO" id="GO:0016787">
    <property type="term" value="F:hydrolase activity"/>
    <property type="evidence" value="ECO:0007669"/>
    <property type="project" value="UniProtKB-KW"/>
</dbReference>
<dbReference type="Pfam" id="PF00561">
    <property type="entry name" value="Abhydrolase_1"/>
    <property type="match status" value="1"/>
</dbReference>
<dbReference type="SUPFAM" id="SSF53474">
    <property type="entry name" value="alpha/beta-Hydrolases"/>
    <property type="match status" value="1"/>
</dbReference>
<comment type="caution">
    <text evidence="4">The sequence shown here is derived from an EMBL/GenBank/DDBJ whole genome shotgun (WGS) entry which is preliminary data.</text>
</comment>
<dbReference type="Gene3D" id="3.40.50.1820">
    <property type="entry name" value="alpha/beta hydrolase"/>
    <property type="match status" value="1"/>
</dbReference>
<dbReference type="InterPro" id="IPR029058">
    <property type="entry name" value="AB_hydrolase_fold"/>
</dbReference>
<organism evidence="4 5">
    <name type="scientific">Euphydryas editha</name>
    <name type="common">Edith's checkerspot</name>
    <dbReference type="NCBI Taxonomy" id="104508"/>
    <lineage>
        <taxon>Eukaryota</taxon>
        <taxon>Metazoa</taxon>
        <taxon>Ecdysozoa</taxon>
        <taxon>Arthropoda</taxon>
        <taxon>Hexapoda</taxon>
        <taxon>Insecta</taxon>
        <taxon>Pterygota</taxon>
        <taxon>Neoptera</taxon>
        <taxon>Endopterygota</taxon>
        <taxon>Lepidoptera</taxon>
        <taxon>Glossata</taxon>
        <taxon>Ditrysia</taxon>
        <taxon>Papilionoidea</taxon>
        <taxon>Nymphalidae</taxon>
        <taxon>Nymphalinae</taxon>
        <taxon>Euphydryas</taxon>
    </lineage>
</organism>
<dbReference type="GO" id="GO:0016020">
    <property type="term" value="C:membrane"/>
    <property type="evidence" value="ECO:0007669"/>
    <property type="project" value="TreeGrafter"/>
</dbReference>
<dbReference type="InterPro" id="IPR000073">
    <property type="entry name" value="AB_hydrolase_1"/>
</dbReference>